<evidence type="ECO:0000313" key="1">
    <source>
        <dbReference type="EMBL" id="OWQ99822.1"/>
    </source>
</evidence>
<sequence>MRSAIAVEMRSYRHARDIRDWSAAWHHLGRAHIIAQSIFRLHLVSHAAMLTFAISRRDVREIIGQLLRIALVPLGALTGRLPTGNTGRARISAFAPMPVPEDLLPYLRLDRP</sequence>
<evidence type="ECO:0008006" key="3">
    <source>
        <dbReference type="Google" id="ProtNLM"/>
    </source>
</evidence>
<dbReference type="OrthoDB" id="9799416at2"/>
<dbReference type="EMBL" id="NISK01000001">
    <property type="protein sequence ID" value="OWQ99822.1"/>
    <property type="molecule type" value="Genomic_DNA"/>
</dbReference>
<gene>
    <name evidence="1" type="ORF">CDQ92_03930</name>
</gene>
<keyword evidence="2" id="KW-1185">Reference proteome</keyword>
<organism evidence="1 2">
    <name type="scientific">Sphingopyxis bauzanensis</name>
    <dbReference type="NCBI Taxonomy" id="651663"/>
    <lineage>
        <taxon>Bacteria</taxon>
        <taxon>Pseudomonadati</taxon>
        <taxon>Pseudomonadota</taxon>
        <taxon>Alphaproteobacteria</taxon>
        <taxon>Sphingomonadales</taxon>
        <taxon>Sphingomonadaceae</taxon>
        <taxon>Sphingopyxis</taxon>
    </lineage>
</organism>
<protein>
    <recommendedName>
        <fullName evidence="3">DUF3703 domain-containing protein</fullName>
    </recommendedName>
</protein>
<comment type="caution">
    <text evidence="1">The sequence shown here is derived from an EMBL/GenBank/DDBJ whole genome shotgun (WGS) entry which is preliminary data.</text>
</comment>
<dbReference type="Pfam" id="PF12487">
    <property type="entry name" value="DUF3703"/>
    <property type="match status" value="1"/>
</dbReference>
<proteinExistence type="predicted"/>
<reference evidence="1 2" key="1">
    <citation type="journal article" date="2010" name="Int. J. Syst. Evol. Microbiol.">
        <title>Sphingopyxis bauzanensis sp. nov., a psychrophilic bacterium isolated from soil.</title>
        <authorList>
            <person name="Zhang D.C."/>
            <person name="Liu H.C."/>
            <person name="Xin Y.H."/>
            <person name="Zhou Y.G."/>
            <person name="Schinner F."/>
            <person name="Margesin R."/>
        </authorList>
    </citation>
    <scope>NUCLEOTIDE SEQUENCE [LARGE SCALE GENOMIC DNA]</scope>
    <source>
        <strain evidence="1 2">DSM 22271</strain>
    </source>
</reference>
<accession>A0A246K2U8</accession>
<dbReference type="Proteomes" id="UP000197361">
    <property type="component" value="Unassembled WGS sequence"/>
</dbReference>
<name>A0A246K2U8_9SPHN</name>
<dbReference type="AlphaFoldDB" id="A0A246K2U8"/>
<dbReference type="InterPro" id="IPR022172">
    <property type="entry name" value="DUF3703"/>
</dbReference>
<evidence type="ECO:0000313" key="2">
    <source>
        <dbReference type="Proteomes" id="UP000197361"/>
    </source>
</evidence>